<evidence type="ECO:0000313" key="2">
    <source>
        <dbReference type="Proteomes" id="UP000500938"/>
    </source>
</evidence>
<accession>A0A6M4IYV2</accession>
<dbReference type="PANTHER" id="PTHR21521">
    <property type="entry name" value="AMUN, ISOFORM A"/>
    <property type="match status" value="1"/>
</dbReference>
<proteinExistence type="predicted"/>
<dbReference type="KEGG" id="ggr:HKW67_18845"/>
<dbReference type="Proteomes" id="UP000500938">
    <property type="component" value="Chromosome"/>
</dbReference>
<gene>
    <name evidence="1" type="ORF">HKW67_18845</name>
</gene>
<evidence type="ECO:0000313" key="1">
    <source>
        <dbReference type="EMBL" id="QJR37421.1"/>
    </source>
</evidence>
<keyword evidence="2" id="KW-1185">Reference proteome</keyword>
<name>A0A6M4IYV2_9BACT</name>
<sequence>MSASVESLWKSEQEDRWQAALAGYDAAIAAVPSGRLVEHDVWYRTELPALIAARTPGYVSHEEMVRITEWKMARGVWRAPNLVLVRGNTPDAVVEASRSAWEQIPHPTKPVTALVALKGVGAATASALLAVMAPTVYPFFDEDVAAQVPQLGAVAWTNGYYAKYAVALRERSAQLSATFTQVFTPVMVERALWATRDVSRRMPTS</sequence>
<reference evidence="1 2" key="1">
    <citation type="submission" date="2020-05" db="EMBL/GenBank/DDBJ databases">
        <title>Complete genome sequence of Gemmatimonas greenlandica TET16.</title>
        <authorList>
            <person name="Zeng Y."/>
        </authorList>
    </citation>
    <scope>NUCLEOTIDE SEQUENCE [LARGE SCALE GENOMIC DNA]</scope>
    <source>
        <strain evidence="1 2">TET16</strain>
    </source>
</reference>
<protein>
    <submittedName>
        <fullName evidence="1">Uncharacterized protein</fullName>
    </submittedName>
</protein>
<dbReference type="AlphaFoldDB" id="A0A6M4IYV2"/>
<dbReference type="PANTHER" id="PTHR21521:SF0">
    <property type="entry name" value="AMUN, ISOFORM A"/>
    <property type="match status" value="1"/>
</dbReference>
<dbReference type="EMBL" id="CP053085">
    <property type="protein sequence ID" value="QJR37421.1"/>
    <property type="molecule type" value="Genomic_DNA"/>
</dbReference>
<organism evidence="1 2">
    <name type="scientific">Gemmatimonas groenlandica</name>
    <dbReference type="NCBI Taxonomy" id="2732249"/>
    <lineage>
        <taxon>Bacteria</taxon>
        <taxon>Pseudomonadati</taxon>
        <taxon>Gemmatimonadota</taxon>
        <taxon>Gemmatimonadia</taxon>
        <taxon>Gemmatimonadales</taxon>
        <taxon>Gemmatimonadaceae</taxon>
        <taxon>Gemmatimonas</taxon>
    </lineage>
</organism>
<dbReference type="RefSeq" id="WP_171226856.1">
    <property type="nucleotide sequence ID" value="NZ_CP053085.1"/>
</dbReference>